<evidence type="ECO:0000256" key="9">
    <source>
        <dbReference type="SAM" id="MobiDB-lite"/>
    </source>
</evidence>
<keyword evidence="1" id="KW-0560">Oxidoreductase</keyword>
<reference evidence="11" key="1">
    <citation type="submission" date="2014-05" db="EMBL/GenBank/DDBJ databases">
        <title>The transcriptome of the halophilic microalga Tetraselmis sp. GSL018 isolated from the Great Salt Lake, Utah.</title>
        <authorList>
            <person name="Jinkerson R.E."/>
            <person name="D'Adamo S."/>
            <person name="Posewitz M.C."/>
        </authorList>
    </citation>
    <scope>NUCLEOTIDE SEQUENCE</scope>
    <source>
        <strain evidence="11">GSL018</strain>
    </source>
</reference>
<dbReference type="PANTHER" id="PTHR10366:SF564">
    <property type="entry name" value="STEROL-4-ALPHA-CARBOXYLATE 3-DEHYDROGENASE, DECARBOXYLATING"/>
    <property type="match status" value="1"/>
</dbReference>
<name>A0A061RCX3_9CHLO</name>
<evidence type="ECO:0000256" key="1">
    <source>
        <dbReference type="ARBA" id="ARBA00023002"/>
    </source>
</evidence>
<dbReference type="Gene3D" id="3.40.50.720">
    <property type="entry name" value="NAD(P)-binding Rossmann-like Domain"/>
    <property type="match status" value="1"/>
</dbReference>
<feature type="region of interest" description="Disordered" evidence="9">
    <location>
        <begin position="250"/>
        <end position="290"/>
    </location>
</feature>
<dbReference type="SUPFAM" id="SSF51735">
    <property type="entry name" value="NAD(P)-binding Rossmann-fold domains"/>
    <property type="match status" value="1"/>
</dbReference>
<dbReference type="EC" id="1.1.1.234" evidence="4"/>
<dbReference type="PANTHER" id="PTHR10366">
    <property type="entry name" value="NAD DEPENDENT EPIMERASE/DEHYDRATASE"/>
    <property type="match status" value="1"/>
</dbReference>
<sequence length="290" mass="31053">MSRVSCVTGGTGFVATELIKQLLDKGCTVHTTVRCVEDVENPALSKLKSLSQALPGTLFFHKADLLSEGDFDEVVSACDVVYHTASPFGFFDSPDPQKDLIDPAVKGTINVLQSVVKNKESVKRVVLTSSVAAVHGEYASPPKSGDLYTEEDWNETSSLGNKQAYHLSKVLAEREAWRMAKEEGLDLVTVCPNFIIGPLTSPRADGVSVGFFKVALQPSPADPPADALAFVFDGRHARLFPDQTVLLRSAPPPPFSGSKSPKSLATAVADLGTSSPSTLHVFPRSRRGAE</sequence>
<feature type="domain" description="NAD-dependent epimerase/dehydratase" evidence="10">
    <location>
        <begin position="6"/>
        <end position="199"/>
    </location>
</feature>
<dbReference type="GO" id="GO:0045552">
    <property type="term" value="F:dihydroflavanol 4-reductase activity"/>
    <property type="evidence" value="ECO:0007669"/>
    <property type="project" value="UniProtKB-EC"/>
</dbReference>
<dbReference type="GO" id="GO:0009813">
    <property type="term" value="P:flavonoid biosynthetic process"/>
    <property type="evidence" value="ECO:0007669"/>
    <property type="project" value="UniProtKB-KW"/>
</dbReference>
<protein>
    <recommendedName>
        <fullName evidence="6">Flavanone 4-reductase</fullName>
        <ecNumber evidence="5">1.1.1.219</ecNumber>
        <ecNumber evidence="4">1.1.1.234</ecNumber>
    </recommendedName>
</protein>
<comment type="similarity">
    <text evidence="3">Belongs to the NAD(P)-dependent epimerase/dehydratase family. Dihydroflavonol-4-reductase subfamily.</text>
</comment>
<dbReference type="GO" id="GO:0047890">
    <property type="term" value="F:flavanone 4-reductase activity"/>
    <property type="evidence" value="ECO:0007669"/>
    <property type="project" value="UniProtKB-EC"/>
</dbReference>
<dbReference type="InterPro" id="IPR050425">
    <property type="entry name" value="NAD(P)_dehydrat-like"/>
</dbReference>
<comment type="catalytic activity">
    <reaction evidence="7">
        <text>(2S)-flavan-4-ol + NADP(+) = (2S)-flavanone + NADPH + H(+)</text>
        <dbReference type="Rhea" id="RHEA:11228"/>
        <dbReference type="ChEBI" id="CHEBI:15378"/>
        <dbReference type="ChEBI" id="CHEBI:15605"/>
        <dbReference type="ChEBI" id="CHEBI:15606"/>
        <dbReference type="ChEBI" id="CHEBI:57783"/>
        <dbReference type="ChEBI" id="CHEBI:58349"/>
        <dbReference type="EC" id="1.1.1.234"/>
    </reaction>
</comment>
<evidence type="ECO:0000313" key="11">
    <source>
        <dbReference type="EMBL" id="JAC68356.1"/>
    </source>
</evidence>
<dbReference type="EMBL" id="GBEZ01018041">
    <property type="protein sequence ID" value="JAC68356.1"/>
    <property type="molecule type" value="Transcribed_RNA"/>
</dbReference>
<evidence type="ECO:0000256" key="2">
    <source>
        <dbReference type="ARBA" id="ARBA00023241"/>
    </source>
</evidence>
<evidence type="ECO:0000256" key="5">
    <source>
        <dbReference type="ARBA" id="ARBA00039057"/>
    </source>
</evidence>
<accession>A0A061RCX3</accession>
<proteinExistence type="inferred from homology"/>
<evidence type="ECO:0000256" key="6">
    <source>
        <dbReference type="ARBA" id="ARBA00042087"/>
    </source>
</evidence>
<dbReference type="AlphaFoldDB" id="A0A061RCX3"/>
<keyword evidence="2" id="KW-0284">Flavonoid biosynthesis</keyword>
<comment type="catalytic activity">
    <reaction evidence="8">
        <text>a (2R,3S,4S)-leucoanthocyanidin + NADP(+) = a (2R,3R)-dihydroflavonol + NADPH + H(+)</text>
        <dbReference type="Rhea" id="RHEA:54444"/>
        <dbReference type="ChEBI" id="CHEBI:15378"/>
        <dbReference type="ChEBI" id="CHEBI:57783"/>
        <dbReference type="ChEBI" id="CHEBI:58349"/>
        <dbReference type="ChEBI" id="CHEBI:138176"/>
        <dbReference type="ChEBI" id="CHEBI:138188"/>
        <dbReference type="EC" id="1.1.1.219"/>
    </reaction>
</comment>
<dbReference type="Pfam" id="PF01370">
    <property type="entry name" value="Epimerase"/>
    <property type="match status" value="1"/>
</dbReference>
<dbReference type="InterPro" id="IPR001509">
    <property type="entry name" value="Epimerase_deHydtase"/>
</dbReference>
<dbReference type="InterPro" id="IPR036291">
    <property type="entry name" value="NAD(P)-bd_dom_sf"/>
</dbReference>
<evidence type="ECO:0000256" key="4">
    <source>
        <dbReference type="ARBA" id="ARBA00039055"/>
    </source>
</evidence>
<organism evidence="11">
    <name type="scientific">Tetraselmis sp. GSL018</name>
    <dbReference type="NCBI Taxonomy" id="582737"/>
    <lineage>
        <taxon>Eukaryota</taxon>
        <taxon>Viridiplantae</taxon>
        <taxon>Chlorophyta</taxon>
        <taxon>core chlorophytes</taxon>
        <taxon>Chlorodendrophyceae</taxon>
        <taxon>Chlorodendrales</taxon>
        <taxon>Chlorodendraceae</taxon>
        <taxon>Tetraselmis</taxon>
    </lineage>
</organism>
<evidence type="ECO:0000259" key="10">
    <source>
        <dbReference type="Pfam" id="PF01370"/>
    </source>
</evidence>
<evidence type="ECO:0000256" key="3">
    <source>
        <dbReference type="ARBA" id="ARBA00023445"/>
    </source>
</evidence>
<gene>
    <name evidence="11" type="ORF">TSPGSL018_8933</name>
</gene>
<evidence type="ECO:0000256" key="8">
    <source>
        <dbReference type="ARBA" id="ARBA00049132"/>
    </source>
</evidence>
<dbReference type="EC" id="1.1.1.219" evidence="5"/>
<evidence type="ECO:0000256" key="7">
    <source>
        <dbReference type="ARBA" id="ARBA00048870"/>
    </source>
</evidence>